<dbReference type="OrthoDB" id="6437377at2759"/>
<proteinExistence type="predicted"/>
<name>A0A087T3G8_STEMI</name>
<feature type="non-terminal residue" evidence="2">
    <location>
        <position position="40"/>
    </location>
</feature>
<dbReference type="Proteomes" id="UP000054359">
    <property type="component" value="Unassembled WGS sequence"/>
</dbReference>
<dbReference type="AlphaFoldDB" id="A0A087T3G8"/>
<evidence type="ECO:0000313" key="3">
    <source>
        <dbReference type="Proteomes" id="UP000054359"/>
    </source>
</evidence>
<dbReference type="EMBL" id="KK113240">
    <property type="protein sequence ID" value="KFM59657.1"/>
    <property type="molecule type" value="Genomic_DNA"/>
</dbReference>
<keyword evidence="3" id="KW-1185">Reference proteome</keyword>
<feature type="region of interest" description="Disordered" evidence="1">
    <location>
        <begin position="1"/>
        <end position="40"/>
    </location>
</feature>
<gene>
    <name evidence="2" type="ORF">X975_05031</name>
</gene>
<sequence length="40" mass="4113">MGPQGPKGECIFVPPRGSGGFLGGNSEIWNEGDYGSGDDQ</sequence>
<organism evidence="2 3">
    <name type="scientific">Stegodyphus mimosarum</name>
    <name type="common">African social velvet spider</name>
    <dbReference type="NCBI Taxonomy" id="407821"/>
    <lineage>
        <taxon>Eukaryota</taxon>
        <taxon>Metazoa</taxon>
        <taxon>Ecdysozoa</taxon>
        <taxon>Arthropoda</taxon>
        <taxon>Chelicerata</taxon>
        <taxon>Arachnida</taxon>
        <taxon>Araneae</taxon>
        <taxon>Araneomorphae</taxon>
        <taxon>Entelegynae</taxon>
        <taxon>Eresoidea</taxon>
        <taxon>Eresidae</taxon>
        <taxon>Stegodyphus</taxon>
    </lineage>
</organism>
<protein>
    <submittedName>
        <fullName evidence="2">Uncharacterized protein</fullName>
    </submittedName>
</protein>
<reference evidence="2 3" key="1">
    <citation type="submission" date="2013-11" db="EMBL/GenBank/DDBJ databases">
        <title>Genome sequencing of Stegodyphus mimosarum.</title>
        <authorList>
            <person name="Bechsgaard J."/>
        </authorList>
    </citation>
    <scope>NUCLEOTIDE SEQUENCE [LARGE SCALE GENOMIC DNA]</scope>
</reference>
<accession>A0A087T3G8</accession>
<evidence type="ECO:0000313" key="2">
    <source>
        <dbReference type="EMBL" id="KFM59657.1"/>
    </source>
</evidence>
<evidence type="ECO:0000256" key="1">
    <source>
        <dbReference type="SAM" id="MobiDB-lite"/>
    </source>
</evidence>